<dbReference type="AlphaFoldDB" id="A0AAV4DKY9"/>
<comment type="caution">
    <text evidence="2">The sequence shown here is derived from an EMBL/GenBank/DDBJ whole genome shotgun (WGS) entry which is preliminary data.</text>
</comment>
<accession>A0AAV4DKY9</accession>
<dbReference type="EMBL" id="BLXT01007988">
    <property type="protein sequence ID" value="GFO44942.1"/>
    <property type="molecule type" value="Genomic_DNA"/>
</dbReference>
<evidence type="ECO:0000313" key="2">
    <source>
        <dbReference type="EMBL" id="GFO44942.1"/>
    </source>
</evidence>
<feature type="region of interest" description="Disordered" evidence="1">
    <location>
        <begin position="65"/>
        <end position="97"/>
    </location>
</feature>
<proteinExistence type="predicted"/>
<name>A0AAV4DKY9_9GAST</name>
<dbReference type="Proteomes" id="UP000735302">
    <property type="component" value="Unassembled WGS sequence"/>
</dbReference>
<protein>
    <submittedName>
        <fullName evidence="2">Uncharacterized protein</fullName>
    </submittedName>
</protein>
<keyword evidence="3" id="KW-1185">Reference proteome</keyword>
<evidence type="ECO:0000256" key="1">
    <source>
        <dbReference type="SAM" id="MobiDB-lite"/>
    </source>
</evidence>
<evidence type="ECO:0000313" key="3">
    <source>
        <dbReference type="Proteomes" id="UP000735302"/>
    </source>
</evidence>
<feature type="compositionally biased region" description="Polar residues" evidence="1">
    <location>
        <begin position="82"/>
        <end position="97"/>
    </location>
</feature>
<reference evidence="2 3" key="1">
    <citation type="journal article" date="2021" name="Elife">
        <title>Chloroplast acquisition without the gene transfer in kleptoplastic sea slugs, Plakobranchus ocellatus.</title>
        <authorList>
            <person name="Maeda T."/>
            <person name="Takahashi S."/>
            <person name="Yoshida T."/>
            <person name="Shimamura S."/>
            <person name="Takaki Y."/>
            <person name="Nagai Y."/>
            <person name="Toyoda A."/>
            <person name="Suzuki Y."/>
            <person name="Arimoto A."/>
            <person name="Ishii H."/>
            <person name="Satoh N."/>
            <person name="Nishiyama T."/>
            <person name="Hasebe M."/>
            <person name="Maruyama T."/>
            <person name="Minagawa J."/>
            <person name="Obokata J."/>
            <person name="Shigenobu S."/>
        </authorList>
    </citation>
    <scope>NUCLEOTIDE SEQUENCE [LARGE SCALE GENOMIC DNA]</scope>
</reference>
<gene>
    <name evidence="2" type="ORF">PoB_007144700</name>
</gene>
<organism evidence="2 3">
    <name type="scientific">Plakobranchus ocellatus</name>
    <dbReference type="NCBI Taxonomy" id="259542"/>
    <lineage>
        <taxon>Eukaryota</taxon>
        <taxon>Metazoa</taxon>
        <taxon>Spiralia</taxon>
        <taxon>Lophotrochozoa</taxon>
        <taxon>Mollusca</taxon>
        <taxon>Gastropoda</taxon>
        <taxon>Heterobranchia</taxon>
        <taxon>Euthyneura</taxon>
        <taxon>Panpulmonata</taxon>
        <taxon>Sacoglossa</taxon>
        <taxon>Placobranchoidea</taxon>
        <taxon>Plakobranchidae</taxon>
        <taxon>Plakobranchus</taxon>
    </lineage>
</organism>
<sequence length="133" mass="14998">MEVSDLYLHPERSVLRGVQCQCKGDRGFRSLHPEGSDLRGVHCQCKGTQDFSCLVRRRKRRLRARDSINCGRKRPSLAKPHSPSTTTRPLQAFKPSSNRGVYNWLGLNPRQKGSCRLQDGRARHTVTNASISG</sequence>